<dbReference type="RefSeq" id="XP_049181094.1">
    <property type="nucleotide sequence ID" value="XM_049323013.1"/>
</dbReference>
<proteinExistence type="predicted"/>
<evidence type="ECO:0000313" key="3">
    <source>
        <dbReference type="Proteomes" id="UP001202479"/>
    </source>
</evidence>
<evidence type="ECO:0000313" key="2">
    <source>
        <dbReference type="EMBL" id="KAI3405349.2"/>
    </source>
</evidence>
<keyword evidence="3" id="KW-1185">Reference proteome</keyword>
<keyword evidence="1" id="KW-0472">Membrane</keyword>
<keyword evidence="1" id="KW-0812">Transmembrane</keyword>
<dbReference type="Proteomes" id="UP001202479">
    <property type="component" value="Unassembled WGS sequence"/>
</dbReference>
<dbReference type="GeneID" id="73379463"/>
<dbReference type="AlphaFoldDB" id="A0AAI9WYS4"/>
<gene>
    <name evidence="2" type="ORF">KGF56_001846</name>
</gene>
<evidence type="ECO:0000256" key="1">
    <source>
        <dbReference type="SAM" id="Phobius"/>
    </source>
</evidence>
<comment type="caution">
    <text evidence="2">The sequence shown here is derived from an EMBL/GenBank/DDBJ whole genome shotgun (WGS) entry which is preliminary data.</text>
</comment>
<feature type="transmembrane region" description="Helical" evidence="1">
    <location>
        <begin position="190"/>
        <end position="209"/>
    </location>
</feature>
<accession>A0AAI9WYS4</accession>
<sequence length="270" mass="31245">MKFWGSKNTTNAMQVASEVVESEFETRFTCNRIVHRKTEDQHHIMAQLEGLCYILIFYQFSKFCYNACLIPTLCHIVQLTILNHRLVISSYANIFLQALSEDVDNESRINTLRGKIPTICNNLYFKTVFVLVYHTLFVCTWMVSLVNEEKLSQLENGTWWFISFIGEKVPVISPQASFWIKIVKLGLPQLLILDLVILFLQLILLQCIFKQSSVFRGGRTMGDKEVYLIRSRNSGYEVQGDDSLEDYGQGVILALKVRLYETFQFDSFST</sequence>
<dbReference type="EMBL" id="JAHUZD010000039">
    <property type="protein sequence ID" value="KAI3405349.2"/>
    <property type="molecule type" value="Genomic_DNA"/>
</dbReference>
<feature type="transmembrane region" description="Helical" evidence="1">
    <location>
        <begin position="123"/>
        <end position="143"/>
    </location>
</feature>
<protein>
    <submittedName>
        <fullName evidence="2">Uncharacterized protein</fullName>
    </submittedName>
</protein>
<reference evidence="2" key="1">
    <citation type="journal article" date="2022" name="DNA Res.">
        <title>Genome analysis of five recently described species of the CUG-Ser clade uncovers Candida theae as a new hybrid lineage with pathogenic potential in the Candida parapsilosis species complex.</title>
        <authorList>
            <person name="Mixao V."/>
            <person name="Del Olmo V."/>
            <person name="Hegedusova E."/>
            <person name="Saus E."/>
            <person name="Pryszcz L."/>
            <person name="Cillingova A."/>
            <person name="Nosek J."/>
            <person name="Gabaldon T."/>
        </authorList>
    </citation>
    <scope>NUCLEOTIDE SEQUENCE</scope>
    <source>
        <strain evidence="2">CBS 10844</strain>
    </source>
</reference>
<keyword evidence="1" id="KW-1133">Transmembrane helix</keyword>
<name>A0AAI9WYS4_9ASCO</name>
<organism evidence="2 3">
    <name type="scientific">Candida oxycetoniae</name>
    <dbReference type="NCBI Taxonomy" id="497107"/>
    <lineage>
        <taxon>Eukaryota</taxon>
        <taxon>Fungi</taxon>
        <taxon>Dikarya</taxon>
        <taxon>Ascomycota</taxon>
        <taxon>Saccharomycotina</taxon>
        <taxon>Pichiomycetes</taxon>
        <taxon>Debaryomycetaceae</taxon>
        <taxon>Candida/Lodderomyces clade</taxon>
        <taxon>Candida</taxon>
    </lineage>
</organism>